<dbReference type="AlphaFoldDB" id="A0AAE3VP31"/>
<dbReference type="PIRSF" id="PIRSF029172">
    <property type="entry name" value="UCP029172_ABC_sbc_YnjB"/>
    <property type="match status" value="1"/>
</dbReference>
<feature type="chain" id="PRO_5042154854" evidence="2">
    <location>
        <begin position="25"/>
        <end position="409"/>
    </location>
</feature>
<dbReference type="Pfam" id="PF13416">
    <property type="entry name" value="SBP_bac_8"/>
    <property type="match status" value="1"/>
</dbReference>
<dbReference type="SUPFAM" id="SSF53850">
    <property type="entry name" value="Periplasmic binding protein-like II"/>
    <property type="match status" value="1"/>
</dbReference>
<keyword evidence="4" id="KW-1185">Reference proteome</keyword>
<name>A0AAE3VP31_9HYPH</name>
<evidence type="ECO:0000256" key="1">
    <source>
        <dbReference type="ARBA" id="ARBA00022764"/>
    </source>
</evidence>
<keyword evidence="1" id="KW-0574">Periplasm</keyword>
<proteinExistence type="predicted"/>
<evidence type="ECO:0000256" key="2">
    <source>
        <dbReference type="SAM" id="SignalP"/>
    </source>
</evidence>
<feature type="signal peptide" evidence="2">
    <location>
        <begin position="1"/>
        <end position="24"/>
    </location>
</feature>
<protein>
    <submittedName>
        <fullName evidence="3">Thiamine transport system substrate-binding protein</fullName>
    </submittedName>
</protein>
<dbReference type="NCBIfam" id="NF008633">
    <property type="entry name" value="PRK11622.1"/>
    <property type="match status" value="1"/>
</dbReference>
<dbReference type="EMBL" id="JAUSUL010000002">
    <property type="protein sequence ID" value="MDQ0315190.1"/>
    <property type="molecule type" value="Genomic_DNA"/>
</dbReference>
<dbReference type="PANTHER" id="PTHR42779">
    <property type="entry name" value="PROTEIN YNJB"/>
    <property type="match status" value="1"/>
</dbReference>
<reference evidence="3" key="1">
    <citation type="submission" date="2023-07" db="EMBL/GenBank/DDBJ databases">
        <title>Genomic Encyclopedia of Type Strains, Phase IV (KMG-IV): sequencing the most valuable type-strain genomes for metagenomic binning, comparative biology and taxonomic classification.</title>
        <authorList>
            <person name="Goeker M."/>
        </authorList>
    </citation>
    <scope>NUCLEOTIDE SEQUENCE</scope>
    <source>
        <strain evidence="3">DSM 21202</strain>
    </source>
</reference>
<keyword evidence="2" id="KW-0732">Signal</keyword>
<organism evidence="3 4">
    <name type="scientific">Amorphus orientalis</name>
    <dbReference type="NCBI Taxonomy" id="649198"/>
    <lineage>
        <taxon>Bacteria</taxon>
        <taxon>Pseudomonadati</taxon>
        <taxon>Pseudomonadota</taxon>
        <taxon>Alphaproteobacteria</taxon>
        <taxon>Hyphomicrobiales</taxon>
        <taxon>Amorphaceae</taxon>
        <taxon>Amorphus</taxon>
    </lineage>
</organism>
<sequence length="409" mass="45361">MTFLKILLAKALLALAFAVSILPAASEVPNVADWENVEKAAEGQTVYFHAWGGEPRINAYIRWAAAELKARYGIELVHVKVDDIAQSVSQVLAEKIAGRNRAGEVDLIWINGENFAAMRENNLLMRPGWADKLPNWRYVDTEDKPTTTVDFTIPTKGLESPWGMAQLVFLYDSAQVEDPPRTLDALVDFVAANPGRFTYPQPPDFLGNTFLKQLLVTLAPDPEVLSRPVSDDVLDETLTPVFDYLERLRPNLWRRGQTYPRNVAENRRLFADSEVEIAMTFNPADASAAIENKELPDTVRPYVLDGGTIGNSHFVAIPFNSDAKPGALVTANFLLSPEAQAIKADPRIWGDPTVLNVAELPVIDQTLFADADENPAMLSASELAPTLSEPHPSWTEELERAWLEHYGTN</sequence>
<evidence type="ECO:0000313" key="4">
    <source>
        <dbReference type="Proteomes" id="UP001229244"/>
    </source>
</evidence>
<accession>A0AAE3VP31</accession>
<gene>
    <name evidence="3" type="ORF">J2S73_001647</name>
</gene>
<evidence type="ECO:0000313" key="3">
    <source>
        <dbReference type="EMBL" id="MDQ0315190.1"/>
    </source>
</evidence>
<comment type="caution">
    <text evidence="3">The sequence shown here is derived from an EMBL/GenBank/DDBJ whole genome shotgun (WGS) entry which is preliminary data.</text>
</comment>
<dbReference type="InterPro" id="IPR006059">
    <property type="entry name" value="SBP"/>
</dbReference>
<dbReference type="Proteomes" id="UP001229244">
    <property type="component" value="Unassembled WGS sequence"/>
</dbReference>
<dbReference type="Gene3D" id="3.40.190.10">
    <property type="entry name" value="Periplasmic binding protein-like II"/>
    <property type="match status" value="2"/>
</dbReference>
<dbReference type="PANTHER" id="PTHR42779:SF1">
    <property type="entry name" value="PROTEIN YNJB"/>
    <property type="match status" value="1"/>
</dbReference>
<dbReference type="InterPro" id="IPR027020">
    <property type="entry name" value="YnjB"/>
</dbReference>